<keyword evidence="3" id="KW-0418">Kinase</keyword>
<dbReference type="PANTHER" id="PTHR18964:SF149">
    <property type="entry name" value="BIFUNCTIONAL UDP-N-ACETYLGLUCOSAMINE 2-EPIMERASE_N-ACETYLMANNOSAMINE KINASE"/>
    <property type="match status" value="1"/>
</dbReference>
<name>A0A7Y9KI44_9MICO</name>
<dbReference type="InterPro" id="IPR000835">
    <property type="entry name" value="HTH_MarR-typ"/>
</dbReference>
<dbReference type="InterPro" id="IPR000600">
    <property type="entry name" value="ROK"/>
</dbReference>
<dbReference type="InterPro" id="IPR011991">
    <property type="entry name" value="ArsR-like_HTH"/>
</dbReference>
<dbReference type="PANTHER" id="PTHR18964">
    <property type="entry name" value="ROK (REPRESSOR, ORF, KINASE) FAMILY"/>
    <property type="match status" value="1"/>
</dbReference>
<organism evidence="3 4">
    <name type="scientific">Microbacterium immunditiarum</name>
    <dbReference type="NCBI Taxonomy" id="337480"/>
    <lineage>
        <taxon>Bacteria</taxon>
        <taxon>Bacillati</taxon>
        <taxon>Actinomycetota</taxon>
        <taxon>Actinomycetes</taxon>
        <taxon>Micrococcales</taxon>
        <taxon>Microbacteriaceae</taxon>
        <taxon>Microbacterium</taxon>
    </lineage>
</organism>
<evidence type="ECO:0000256" key="1">
    <source>
        <dbReference type="ARBA" id="ARBA00006479"/>
    </source>
</evidence>
<dbReference type="Pfam" id="PF00480">
    <property type="entry name" value="ROK"/>
    <property type="match status" value="1"/>
</dbReference>
<keyword evidence="3" id="KW-0808">Transferase</keyword>
<dbReference type="SUPFAM" id="SSF46785">
    <property type="entry name" value="Winged helix' DNA-binding domain"/>
    <property type="match status" value="1"/>
</dbReference>
<dbReference type="Proteomes" id="UP000576969">
    <property type="component" value="Unassembled WGS sequence"/>
</dbReference>
<dbReference type="EMBL" id="JACCBV010000001">
    <property type="protein sequence ID" value="NYE18201.1"/>
    <property type="molecule type" value="Genomic_DNA"/>
</dbReference>
<dbReference type="Gene3D" id="1.10.10.10">
    <property type="entry name" value="Winged helix-like DNA-binding domain superfamily/Winged helix DNA-binding domain"/>
    <property type="match status" value="1"/>
</dbReference>
<dbReference type="Pfam" id="PF12802">
    <property type="entry name" value="MarR_2"/>
    <property type="match status" value="1"/>
</dbReference>
<reference evidence="3 4" key="1">
    <citation type="submission" date="2020-07" db="EMBL/GenBank/DDBJ databases">
        <title>Sequencing the genomes of 1000 actinobacteria strains.</title>
        <authorList>
            <person name="Klenk H.-P."/>
        </authorList>
    </citation>
    <scope>NUCLEOTIDE SEQUENCE [LARGE SCALE GENOMIC DNA]</scope>
    <source>
        <strain evidence="3 4">DSM 24662</strain>
    </source>
</reference>
<evidence type="ECO:0000313" key="3">
    <source>
        <dbReference type="EMBL" id="NYE18201.1"/>
    </source>
</evidence>
<evidence type="ECO:0000313" key="4">
    <source>
        <dbReference type="Proteomes" id="UP000576969"/>
    </source>
</evidence>
<comment type="similarity">
    <text evidence="1">Belongs to the ROK (NagC/XylR) family.</text>
</comment>
<dbReference type="RefSeq" id="WP_179486716.1">
    <property type="nucleotide sequence ID" value="NZ_JACCBV010000001.1"/>
</dbReference>
<dbReference type="GO" id="GO:0016301">
    <property type="term" value="F:kinase activity"/>
    <property type="evidence" value="ECO:0007669"/>
    <property type="project" value="UniProtKB-KW"/>
</dbReference>
<gene>
    <name evidence="3" type="ORF">BJ991_000229</name>
</gene>
<dbReference type="SUPFAM" id="SSF53067">
    <property type="entry name" value="Actin-like ATPase domain"/>
    <property type="match status" value="1"/>
</dbReference>
<proteinExistence type="inferred from homology"/>
<accession>A0A7Y9KI44</accession>
<sequence length="400" mass="41755">MKLTDPVLSSSWVPDRGTLHAVALEVLRHGPLSRSDIARRLNLSSGSLTRLATELVEAGLLREIGERASTGAGRPSRLLDVVADSRTFIGLKLTADEVLGVVTDLRADVVDTARVGLPARDPSSVVEAIARLVEQLAGAHGTITAIGVGVGGLVGDGGVVVSSPFLEWQDVPLQARVEERTGTRTIVDNDLVALTECEHWFGAGRGLDRFAVITLGAGVGYGLVANGGIVLDGDYGIGLVGHWPLDPLGPLCPAGHRGCARSMLTQEAITTAVSTALGVELDYDGALDAAERGDPAARRVVDDAGRGLGRLLAAVANLTLPQAIILGGEGVRLATVARDATAVGMRADRDPRTREIPIALMPGDSTDWCRGAAVLAIQAFALGRELDTTEAQEHGQLTRR</sequence>
<dbReference type="GO" id="GO:0003700">
    <property type="term" value="F:DNA-binding transcription factor activity"/>
    <property type="evidence" value="ECO:0007669"/>
    <property type="project" value="InterPro"/>
</dbReference>
<feature type="domain" description="HTH marR-type" evidence="2">
    <location>
        <begin position="22"/>
        <end position="63"/>
    </location>
</feature>
<protein>
    <submittedName>
        <fullName evidence="3">Putative NBD/HSP70 family sugar kinase</fullName>
    </submittedName>
</protein>
<comment type="caution">
    <text evidence="3">The sequence shown here is derived from an EMBL/GenBank/DDBJ whole genome shotgun (WGS) entry which is preliminary data.</text>
</comment>
<dbReference type="InterPro" id="IPR036390">
    <property type="entry name" value="WH_DNA-bd_sf"/>
</dbReference>
<dbReference type="Gene3D" id="3.30.420.40">
    <property type="match status" value="2"/>
</dbReference>
<dbReference type="AlphaFoldDB" id="A0A7Y9KI44"/>
<dbReference type="CDD" id="cd00090">
    <property type="entry name" value="HTH_ARSR"/>
    <property type="match status" value="1"/>
</dbReference>
<keyword evidence="4" id="KW-1185">Reference proteome</keyword>
<dbReference type="InterPro" id="IPR043129">
    <property type="entry name" value="ATPase_NBD"/>
</dbReference>
<evidence type="ECO:0000259" key="2">
    <source>
        <dbReference type="Pfam" id="PF12802"/>
    </source>
</evidence>
<dbReference type="InterPro" id="IPR036388">
    <property type="entry name" value="WH-like_DNA-bd_sf"/>
</dbReference>